<dbReference type="AlphaFoldDB" id="A0A558CUM9"/>
<gene>
    <name evidence="2" type="ORF">FHK82_13485</name>
</gene>
<keyword evidence="1" id="KW-0732">Signal</keyword>
<evidence type="ECO:0000313" key="3">
    <source>
        <dbReference type="Proteomes" id="UP000317355"/>
    </source>
</evidence>
<comment type="caution">
    <text evidence="2">The sequence shown here is derived from an EMBL/GenBank/DDBJ whole genome shotgun (WGS) entry which is preliminary data.</text>
</comment>
<proteinExistence type="predicted"/>
<name>A0A558CUM9_9GAMM</name>
<protein>
    <recommendedName>
        <fullName evidence="4">Lipoprotein</fullName>
    </recommendedName>
</protein>
<evidence type="ECO:0000256" key="1">
    <source>
        <dbReference type="SAM" id="SignalP"/>
    </source>
</evidence>
<dbReference type="PROSITE" id="PS51257">
    <property type="entry name" value="PROKAR_LIPOPROTEIN"/>
    <property type="match status" value="1"/>
</dbReference>
<feature type="signal peptide" evidence="1">
    <location>
        <begin position="1"/>
        <end position="22"/>
    </location>
</feature>
<dbReference type="EMBL" id="VMRY01000069">
    <property type="protein sequence ID" value="TVT52455.1"/>
    <property type="molecule type" value="Genomic_DNA"/>
</dbReference>
<feature type="chain" id="PRO_5021933473" description="Lipoprotein" evidence="1">
    <location>
        <begin position="23"/>
        <end position="181"/>
    </location>
</feature>
<evidence type="ECO:0008006" key="4">
    <source>
        <dbReference type="Google" id="ProtNLM"/>
    </source>
</evidence>
<accession>A0A558CUM9</accession>
<evidence type="ECO:0000313" key="2">
    <source>
        <dbReference type="EMBL" id="TVT52455.1"/>
    </source>
</evidence>
<organism evidence="2 3">
    <name type="scientific">Sedimenticola thiotaurini</name>
    <dbReference type="NCBI Taxonomy" id="1543721"/>
    <lineage>
        <taxon>Bacteria</taxon>
        <taxon>Pseudomonadati</taxon>
        <taxon>Pseudomonadota</taxon>
        <taxon>Gammaproteobacteria</taxon>
        <taxon>Chromatiales</taxon>
        <taxon>Sedimenticolaceae</taxon>
        <taxon>Sedimenticola</taxon>
    </lineage>
</organism>
<reference evidence="2 3" key="1">
    <citation type="submission" date="2019-07" db="EMBL/GenBank/DDBJ databases">
        <title>The pathways for chlorine oxyanion respiration interact through the shared metabolite chlorate.</title>
        <authorList>
            <person name="Barnum T.P."/>
            <person name="Cheng Y."/>
            <person name="Hill K.A."/>
            <person name="Lucas L.N."/>
            <person name="Carlson H.K."/>
            <person name="Coates J.D."/>
        </authorList>
    </citation>
    <scope>NUCLEOTIDE SEQUENCE [LARGE SCALE GENOMIC DNA]</scope>
    <source>
        <strain evidence="2">BK-3</strain>
    </source>
</reference>
<sequence length="181" mass="19696">MKFLKFLTVGLTLIVMTGCSTYATNRYSISADSVVALKQYKDNEVGVGIFTATKPGQKSIMCRGVGPIKTPDGETFEGFVRKALISEMKMAEAYTENGKVILSGVLNRIDFNSNSGDWDISLTVTSSNGKSLTIEEKYDYTTSFYGETACNQTAQALMPAVQNVIIKLVSHENFSSLVNGI</sequence>
<dbReference type="Proteomes" id="UP000317355">
    <property type="component" value="Unassembled WGS sequence"/>
</dbReference>